<evidence type="ECO:0000256" key="1">
    <source>
        <dbReference type="SAM" id="Phobius"/>
    </source>
</evidence>
<evidence type="ECO:0000313" key="4">
    <source>
        <dbReference type="Proteomes" id="UP000184211"/>
    </source>
</evidence>
<feature type="transmembrane region" description="Helical" evidence="1">
    <location>
        <begin position="133"/>
        <end position="153"/>
    </location>
</feature>
<feature type="domain" description="Acyltransferase 3" evidence="2">
    <location>
        <begin position="11"/>
        <end position="323"/>
    </location>
</feature>
<dbReference type="InterPro" id="IPR002656">
    <property type="entry name" value="Acyl_transf_3_dom"/>
</dbReference>
<dbReference type="Pfam" id="PF01757">
    <property type="entry name" value="Acyl_transf_3"/>
    <property type="match status" value="1"/>
</dbReference>
<evidence type="ECO:0000259" key="2">
    <source>
        <dbReference type="Pfam" id="PF01757"/>
    </source>
</evidence>
<dbReference type="Proteomes" id="UP000184211">
    <property type="component" value="Unassembled WGS sequence"/>
</dbReference>
<dbReference type="OrthoDB" id="9796461at2"/>
<dbReference type="PANTHER" id="PTHR23028">
    <property type="entry name" value="ACETYLTRANSFERASE"/>
    <property type="match status" value="1"/>
</dbReference>
<organism evidence="3 4">
    <name type="scientific">Cognatishimia maritima</name>
    <dbReference type="NCBI Taxonomy" id="870908"/>
    <lineage>
        <taxon>Bacteria</taxon>
        <taxon>Pseudomonadati</taxon>
        <taxon>Pseudomonadota</taxon>
        <taxon>Alphaproteobacteria</taxon>
        <taxon>Rhodobacterales</taxon>
        <taxon>Paracoccaceae</taxon>
        <taxon>Cognatishimia</taxon>
    </lineage>
</organism>
<feature type="transmembrane region" description="Helical" evidence="1">
    <location>
        <begin position="245"/>
        <end position="263"/>
    </location>
</feature>
<keyword evidence="3" id="KW-0808">Transferase</keyword>
<reference evidence="4" key="1">
    <citation type="submission" date="2016-11" db="EMBL/GenBank/DDBJ databases">
        <authorList>
            <person name="Varghese N."/>
            <person name="Submissions S."/>
        </authorList>
    </citation>
    <scope>NUCLEOTIDE SEQUENCE [LARGE SCALE GENOMIC DNA]</scope>
    <source>
        <strain evidence="4">DSM 28223</strain>
    </source>
</reference>
<feature type="transmembrane region" description="Helical" evidence="1">
    <location>
        <begin position="45"/>
        <end position="64"/>
    </location>
</feature>
<keyword evidence="1" id="KW-0472">Membrane</keyword>
<dbReference type="STRING" id="870908.SAMN04488044_3137"/>
<dbReference type="InterPro" id="IPR050879">
    <property type="entry name" value="Acyltransferase_3"/>
</dbReference>
<feature type="transmembrane region" description="Helical" evidence="1">
    <location>
        <begin position="213"/>
        <end position="233"/>
    </location>
</feature>
<feature type="transmembrane region" description="Helical" evidence="1">
    <location>
        <begin position="308"/>
        <end position="326"/>
    </location>
</feature>
<dbReference type="GO" id="GO:0016747">
    <property type="term" value="F:acyltransferase activity, transferring groups other than amino-acyl groups"/>
    <property type="evidence" value="ECO:0007669"/>
    <property type="project" value="InterPro"/>
</dbReference>
<keyword evidence="1" id="KW-1133">Transmembrane helix</keyword>
<feature type="transmembrane region" description="Helical" evidence="1">
    <location>
        <begin position="159"/>
        <end position="177"/>
    </location>
</feature>
<keyword evidence="1" id="KW-0812">Transmembrane</keyword>
<dbReference type="AlphaFoldDB" id="A0A1M5VEJ7"/>
<evidence type="ECO:0000313" key="3">
    <source>
        <dbReference type="EMBL" id="SHH73578.1"/>
    </source>
</evidence>
<name>A0A1M5VEJ7_9RHOB</name>
<dbReference type="GO" id="GO:0016787">
    <property type="term" value="F:hydrolase activity"/>
    <property type="evidence" value="ECO:0007669"/>
    <property type="project" value="UniProtKB-KW"/>
</dbReference>
<protein>
    <submittedName>
        <fullName evidence="3">Peptidoglycan/LPS O-acetylase OafA/YrhL, contains acyltransferase and SGNH-hydrolase domains</fullName>
    </submittedName>
</protein>
<accession>A0A1M5VEJ7</accession>
<sequence>MADRGGRLAHVDTLRFVAAAAVVAQHYVERAAQGGADWFLRLGPGVFGVALFFMISGFVIPLAVQKTLSWRTYWLQRLFRIMPMYLVTFALVIMLGWIGVPAYFHVSDFGVASYISNALLVFEYVGHPAALGVAWSLSLEYVWYAFFAFVFIVSKPKHATHVCIGFAICLIAAALWSMWSATRLPFERIAMLNAALWGYAVWSWSAGHVSGRALRWCGAISAVVLIFSQWVGFKHFQHPSVRFETGLIAWGAASVVFTSAMTIKSLQRSLVLSSQSCQKLGTISFSVYLLHEPVNHCLGMWMSGWSQAAVAVLATVALSFVSYRFVEMPSLKLARIIAASRKAPHAPGLLMTPIGTHQSTANK</sequence>
<gene>
    <name evidence="3" type="ORF">SAMN04488044_3137</name>
</gene>
<keyword evidence="3" id="KW-0012">Acyltransferase</keyword>
<keyword evidence="3" id="KW-0378">Hydrolase</keyword>
<feature type="transmembrane region" description="Helical" evidence="1">
    <location>
        <begin position="84"/>
        <end position="103"/>
    </location>
</feature>
<keyword evidence="4" id="KW-1185">Reference proteome</keyword>
<dbReference type="EMBL" id="FQWM01000008">
    <property type="protein sequence ID" value="SHH73578.1"/>
    <property type="molecule type" value="Genomic_DNA"/>
</dbReference>
<proteinExistence type="predicted"/>
<dbReference type="RefSeq" id="WP_072793968.1">
    <property type="nucleotide sequence ID" value="NZ_FQWM01000008.1"/>
</dbReference>